<protein>
    <submittedName>
        <fullName evidence="1">Uncharacterized protein</fullName>
    </submittedName>
</protein>
<gene>
    <name evidence="1" type="ORF">P8625_02385</name>
</gene>
<reference evidence="1 2" key="1">
    <citation type="submission" date="2023-04" db="EMBL/GenBank/DDBJ databases">
        <title>Tenacibaculum tangerinum sp. nov., isolated from sea tidal flat of South Korea.</title>
        <authorList>
            <person name="Lee S.H."/>
            <person name="Kim J.-J."/>
        </authorList>
    </citation>
    <scope>NUCLEOTIDE SEQUENCE [LARGE SCALE GENOMIC DNA]</scope>
    <source>
        <strain evidence="1 2">GRR-S3-23</strain>
    </source>
</reference>
<evidence type="ECO:0000313" key="2">
    <source>
        <dbReference type="Proteomes" id="UP001232001"/>
    </source>
</evidence>
<dbReference type="RefSeq" id="WP_279651908.1">
    <property type="nucleotide sequence ID" value="NZ_CP122539.1"/>
</dbReference>
<proteinExistence type="predicted"/>
<organism evidence="1 2">
    <name type="scientific">Tenacibaculum tangerinum</name>
    <dbReference type="NCBI Taxonomy" id="3038772"/>
    <lineage>
        <taxon>Bacteria</taxon>
        <taxon>Pseudomonadati</taxon>
        <taxon>Bacteroidota</taxon>
        <taxon>Flavobacteriia</taxon>
        <taxon>Flavobacteriales</taxon>
        <taxon>Flavobacteriaceae</taxon>
        <taxon>Tenacibaculum</taxon>
    </lineage>
</organism>
<sequence length="41" mass="4737">MTNEEVRMSTKYRAIGLIRVYFIAPAAARIRSCGFDEKEKN</sequence>
<dbReference type="EMBL" id="CP122539">
    <property type="protein sequence ID" value="WGH76037.1"/>
    <property type="molecule type" value="Genomic_DNA"/>
</dbReference>
<name>A0ABY8L5Y6_9FLAO</name>
<keyword evidence="2" id="KW-1185">Reference proteome</keyword>
<dbReference type="Proteomes" id="UP001232001">
    <property type="component" value="Chromosome"/>
</dbReference>
<accession>A0ABY8L5Y6</accession>
<evidence type="ECO:0000313" key="1">
    <source>
        <dbReference type="EMBL" id="WGH76037.1"/>
    </source>
</evidence>